<feature type="region of interest" description="Disordered" evidence="1">
    <location>
        <begin position="82"/>
        <end position="120"/>
    </location>
</feature>
<evidence type="ECO:0000313" key="4">
    <source>
        <dbReference type="Proteomes" id="UP001597033"/>
    </source>
</evidence>
<evidence type="ECO:0000256" key="1">
    <source>
        <dbReference type="SAM" id="MobiDB-lite"/>
    </source>
</evidence>
<comment type="caution">
    <text evidence="3">The sequence shown here is derived from an EMBL/GenBank/DDBJ whole genome shotgun (WGS) entry which is preliminary data.</text>
</comment>
<feature type="signal peptide" evidence="2">
    <location>
        <begin position="1"/>
        <end position="21"/>
    </location>
</feature>
<reference evidence="4" key="1">
    <citation type="journal article" date="2019" name="Int. J. Syst. Evol. Microbiol.">
        <title>The Global Catalogue of Microorganisms (GCM) 10K type strain sequencing project: providing services to taxonomists for standard genome sequencing and annotation.</title>
        <authorList>
            <consortium name="The Broad Institute Genomics Platform"/>
            <consortium name="The Broad Institute Genome Sequencing Center for Infectious Disease"/>
            <person name="Wu L."/>
            <person name="Ma J."/>
        </authorList>
    </citation>
    <scope>NUCLEOTIDE SEQUENCE [LARGE SCALE GENOMIC DNA]</scope>
    <source>
        <strain evidence="4">CCUG 55854</strain>
    </source>
</reference>
<gene>
    <name evidence="3" type="ORF">ACFQ2N_14515</name>
</gene>
<dbReference type="RefSeq" id="WP_162377278.1">
    <property type="nucleotide sequence ID" value="NZ_JBHTKN010000012.1"/>
</dbReference>
<evidence type="ECO:0000256" key="2">
    <source>
        <dbReference type="SAM" id="SignalP"/>
    </source>
</evidence>
<feature type="region of interest" description="Disordered" evidence="1">
    <location>
        <begin position="24"/>
        <end position="59"/>
    </location>
</feature>
<protein>
    <recommendedName>
        <fullName evidence="5">DUF3617 family protein</fullName>
    </recommendedName>
</protein>
<dbReference type="Proteomes" id="UP001597033">
    <property type="component" value="Unassembled WGS sequence"/>
</dbReference>
<keyword evidence="2" id="KW-0732">Signal</keyword>
<organism evidence="3 4">
    <name type="scientific">Pseudoxanthomonas kaohsiungensis</name>
    <dbReference type="NCBI Taxonomy" id="283923"/>
    <lineage>
        <taxon>Bacteria</taxon>
        <taxon>Pseudomonadati</taxon>
        <taxon>Pseudomonadota</taxon>
        <taxon>Gammaproteobacteria</taxon>
        <taxon>Lysobacterales</taxon>
        <taxon>Lysobacteraceae</taxon>
        <taxon>Pseudoxanthomonas</taxon>
    </lineage>
</organism>
<dbReference type="EMBL" id="JBHTKN010000012">
    <property type="protein sequence ID" value="MFD1043563.1"/>
    <property type="molecule type" value="Genomic_DNA"/>
</dbReference>
<proteinExistence type="predicted"/>
<name>A0ABW3LZ92_9GAMM</name>
<sequence length="120" mass="12823">MKPMPVLVAVLALVPLSEVQASLGSPARQEAAPLRVDGPAAPAQGAATENAGQRTERRSRMVEATLDDRPVMRFSAMYREVGPKPATKDNCLQGTGSRLKRESQASSCQGHGQIFVPPDR</sequence>
<evidence type="ECO:0000313" key="3">
    <source>
        <dbReference type="EMBL" id="MFD1043563.1"/>
    </source>
</evidence>
<evidence type="ECO:0008006" key="5">
    <source>
        <dbReference type="Google" id="ProtNLM"/>
    </source>
</evidence>
<keyword evidence="4" id="KW-1185">Reference proteome</keyword>
<accession>A0ABW3LZ92</accession>
<feature type="chain" id="PRO_5046047102" description="DUF3617 family protein" evidence="2">
    <location>
        <begin position="22"/>
        <end position="120"/>
    </location>
</feature>